<evidence type="ECO:0008006" key="3">
    <source>
        <dbReference type="Google" id="ProtNLM"/>
    </source>
</evidence>
<dbReference type="EMBL" id="AP023355">
    <property type="protein sequence ID" value="BCJ36156.1"/>
    <property type="molecule type" value="Genomic_DNA"/>
</dbReference>
<dbReference type="PANTHER" id="PTHR42708">
    <property type="entry name" value="ATP/GTP-BINDING PROTEIN-RELATED"/>
    <property type="match status" value="1"/>
</dbReference>
<proteinExistence type="predicted"/>
<reference evidence="1 2" key="1">
    <citation type="submission" date="2020-08" db="EMBL/GenBank/DDBJ databases">
        <title>Whole genome shotgun sequence of Actinocatenispora thailandica NBRC 105041.</title>
        <authorList>
            <person name="Komaki H."/>
            <person name="Tamura T."/>
        </authorList>
    </citation>
    <scope>NUCLEOTIDE SEQUENCE [LARGE SCALE GENOMIC DNA]</scope>
    <source>
        <strain evidence="1 2">NBRC 105041</strain>
    </source>
</reference>
<dbReference type="KEGG" id="atl:Athai_36590"/>
<evidence type="ECO:0000313" key="1">
    <source>
        <dbReference type="EMBL" id="BCJ36156.1"/>
    </source>
</evidence>
<accession>A0A7R7HXZ1</accession>
<dbReference type="PANTHER" id="PTHR42708:SF1">
    <property type="entry name" value="GLIDING MOTILITY PROTEIN MGLA"/>
    <property type="match status" value="1"/>
</dbReference>
<organism evidence="1 2">
    <name type="scientific">Actinocatenispora thailandica</name>
    <dbReference type="NCBI Taxonomy" id="227318"/>
    <lineage>
        <taxon>Bacteria</taxon>
        <taxon>Bacillati</taxon>
        <taxon>Actinomycetota</taxon>
        <taxon>Actinomycetes</taxon>
        <taxon>Micromonosporales</taxon>
        <taxon>Micromonosporaceae</taxon>
        <taxon>Actinocatenispora</taxon>
    </lineage>
</organism>
<evidence type="ECO:0000313" key="2">
    <source>
        <dbReference type="Proteomes" id="UP000611640"/>
    </source>
</evidence>
<gene>
    <name evidence="1" type="ORF">Athai_36590</name>
</gene>
<keyword evidence="2" id="KW-1185">Reference proteome</keyword>
<dbReference type="InterPro" id="IPR052705">
    <property type="entry name" value="Gliding_Motility_GTPase"/>
</dbReference>
<dbReference type="AlphaFoldDB" id="A0A7R7HXZ1"/>
<sequence>MLGGGRAAGLARVEDRFVDLVSDVDSSGSMLRYGQCGFSDRLAVHLYGMPPQQRYWFMWDALSAGAVAALVLADASRLGDCYPALDYVAARGLPHLVAVTGAQRYQLAEVRQALAVGAEVPVLLTESDRPRPAREVLHALVRYAIARRNSTAA</sequence>
<name>A0A7R7HXZ1_9ACTN</name>
<protein>
    <recommendedName>
        <fullName evidence="3">ATP-binding protein</fullName>
    </recommendedName>
</protein>
<dbReference type="Proteomes" id="UP000611640">
    <property type="component" value="Chromosome"/>
</dbReference>